<evidence type="ECO:0000256" key="2">
    <source>
        <dbReference type="ARBA" id="ARBA00006906"/>
    </source>
</evidence>
<dbReference type="Pfam" id="PF01081">
    <property type="entry name" value="Aldolase"/>
    <property type="match status" value="1"/>
</dbReference>
<dbReference type="Gene3D" id="3.20.20.70">
    <property type="entry name" value="Aldolase class I"/>
    <property type="match status" value="1"/>
</dbReference>
<name>A0A136A0X0_9ALTE</name>
<keyword evidence="5" id="KW-0119">Carbohydrate metabolism</keyword>
<dbReference type="GO" id="GO:0016829">
    <property type="term" value="F:lyase activity"/>
    <property type="evidence" value="ECO:0007669"/>
    <property type="project" value="UniProtKB-KW"/>
</dbReference>
<evidence type="ECO:0000313" key="6">
    <source>
        <dbReference type="EMBL" id="KXI28886.1"/>
    </source>
</evidence>
<evidence type="ECO:0000256" key="3">
    <source>
        <dbReference type="ARBA" id="ARBA00011233"/>
    </source>
</evidence>
<protein>
    <submittedName>
        <fullName evidence="6">2-dehydro-3-deoxy-6-phosphogalactonate aldolase</fullName>
    </submittedName>
</protein>
<dbReference type="InterPro" id="IPR000887">
    <property type="entry name" value="Aldlse_KDPG_KHG"/>
</dbReference>
<dbReference type="PANTHER" id="PTHR30246">
    <property type="entry name" value="2-KETO-3-DEOXY-6-PHOSPHOGLUCONATE ALDOLASE"/>
    <property type="match status" value="1"/>
</dbReference>
<keyword evidence="4" id="KW-0456">Lyase</keyword>
<evidence type="ECO:0000256" key="4">
    <source>
        <dbReference type="ARBA" id="ARBA00023239"/>
    </source>
</evidence>
<evidence type="ECO:0000256" key="1">
    <source>
        <dbReference type="ARBA" id="ARBA00004761"/>
    </source>
</evidence>
<dbReference type="CDD" id="cd00452">
    <property type="entry name" value="KDPG_aldolase"/>
    <property type="match status" value="1"/>
</dbReference>
<dbReference type="PANTHER" id="PTHR30246:SF1">
    <property type="entry name" value="2-DEHYDRO-3-DEOXY-6-PHOSPHOGALACTONATE ALDOLASE-RELATED"/>
    <property type="match status" value="1"/>
</dbReference>
<gene>
    <name evidence="6" type="ORF">AX660_11890</name>
</gene>
<dbReference type="InterPro" id="IPR013785">
    <property type="entry name" value="Aldolase_TIM"/>
</dbReference>
<reference evidence="7" key="1">
    <citation type="submission" date="2016-02" db="EMBL/GenBank/DDBJ databases">
        <authorList>
            <person name="Schultz-Johansen M."/>
            <person name="Glaring M.A."/>
            <person name="Bech P.K."/>
            <person name="Stougaard P."/>
        </authorList>
    </citation>
    <scope>NUCLEOTIDE SEQUENCE [LARGE SCALE GENOMIC DNA]</scope>
    <source>
        <strain evidence="7">S66</strain>
    </source>
</reference>
<dbReference type="NCBIfam" id="NF006600">
    <property type="entry name" value="PRK09140.1"/>
    <property type="match status" value="1"/>
</dbReference>
<comment type="pathway">
    <text evidence="1">Carbohydrate acid metabolism.</text>
</comment>
<comment type="similarity">
    <text evidence="2">Belongs to the KHG/KDPG aldolase family.</text>
</comment>
<keyword evidence="7" id="KW-1185">Reference proteome</keyword>
<proteinExistence type="inferred from homology"/>
<comment type="subunit">
    <text evidence="3">Homotrimer.</text>
</comment>
<organism evidence="6 7">
    <name type="scientific">Paraglaciecola hydrolytica</name>
    <dbReference type="NCBI Taxonomy" id="1799789"/>
    <lineage>
        <taxon>Bacteria</taxon>
        <taxon>Pseudomonadati</taxon>
        <taxon>Pseudomonadota</taxon>
        <taxon>Gammaproteobacteria</taxon>
        <taxon>Alteromonadales</taxon>
        <taxon>Alteromonadaceae</taxon>
        <taxon>Paraglaciecola</taxon>
    </lineage>
</organism>
<sequence length="213" mass="22351">MKKLSFKSSMSALPLVAILRGVQAYEVIAIAQVLKDAGFKIIEVPLNSPNPYASIKLLNEHFGDELIIGAGTVLSCEQVDLVKQAGGEIIIAPNVDTQVIRYAKQLGLYCVPGFYTPSEAFSALAAGADAIKMFPADTLGAKGLKAMMAVIPKDTLVLPVGGVSAQTMGDFLAAGAQGFGLGSGLYQAGMHKDEVATRAKGYVEAYQNAMEHA</sequence>
<evidence type="ECO:0000256" key="5">
    <source>
        <dbReference type="ARBA" id="ARBA00023277"/>
    </source>
</evidence>
<dbReference type="STRING" id="1799789.AX660_11890"/>
<dbReference type="EMBL" id="LSNE01000005">
    <property type="protein sequence ID" value="KXI28886.1"/>
    <property type="molecule type" value="Genomic_DNA"/>
</dbReference>
<dbReference type="AlphaFoldDB" id="A0A136A0X0"/>
<dbReference type="RefSeq" id="WP_068375733.1">
    <property type="nucleotide sequence ID" value="NZ_LSNE01000005.1"/>
</dbReference>
<dbReference type="OrthoDB" id="8590323at2"/>
<dbReference type="Proteomes" id="UP000070299">
    <property type="component" value="Unassembled WGS sequence"/>
</dbReference>
<dbReference type="SUPFAM" id="SSF51569">
    <property type="entry name" value="Aldolase"/>
    <property type="match status" value="1"/>
</dbReference>
<comment type="caution">
    <text evidence="6">The sequence shown here is derived from an EMBL/GenBank/DDBJ whole genome shotgun (WGS) entry which is preliminary data.</text>
</comment>
<accession>A0A136A0X0</accession>
<evidence type="ECO:0000313" key="7">
    <source>
        <dbReference type="Proteomes" id="UP000070299"/>
    </source>
</evidence>